<protein>
    <submittedName>
        <fullName evidence="1">Uncharacterized protein</fullName>
    </submittedName>
</protein>
<evidence type="ECO:0000313" key="3">
    <source>
        <dbReference type="Proteomes" id="UP000224740"/>
    </source>
</evidence>
<reference evidence="3" key="1">
    <citation type="submission" date="2017-09" db="EMBL/GenBank/DDBJ databases">
        <title>Arcobacter canalis sp. nov., a new species isolated from a water canal contaminated with urban sewage.</title>
        <authorList>
            <person name="Perez-Cataluna A."/>
            <person name="Salas-Masso N."/>
            <person name="Figueras M.J."/>
        </authorList>
    </citation>
    <scope>NUCLEOTIDE SEQUENCE [LARGE SCALE GENOMIC DNA]</scope>
    <source>
        <strain evidence="3">CECT 7727</strain>
    </source>
</reference>
<name>A0A347TKN4_9BACT</name>
<evidence type="ECO:0000313" key="1">
    <source>
        <dbReference type="EMBL" id="AXX87162.1"/>
    </source>
</evidence>
<sequence length="105" mass="11478">MSWTNWLSKGLDVAKVIAGPTPIGAIITVADSIVDETVKDKGINNDDVIDTLQVMLKSKWNDLTPLKVELIKDIINSDGNTKDDILDELGINNAVDSAFINKDRL</sequence>
<dbReference type="Proteomes" id="UP000224740">
    <property type="component" value="Unassembled WGS sequence"/>
</dbReference>
<accession>A0A347TKN4</accession>
<dbReference type="EMBL" id="NXAO01000046">
    <property type="protein sequence ID" value="PHO14825.1"/>
    <property type="molecule type" value="Genomic_DNA"/>
</dbReference>
<dbReference type="RefSeq" id="WP_099311499.1">
    <property type="nucleotide sequence ID" value="NZ_CP032101.1"/>
</dbReference>
<gene>
    <name evidence="1" type="ORF">AMRN_1426</name>
    <name evidence="2" type="ORF">CPH92_09570</name>
</gene>
<dbReference type="AlphaFoldDB" id="A0A347TKN4"/>
<keyword evidence="3" id="KW-1185">Reference proteome</keyword>
<organism evidence="1 4">
    <name type="scientific">Malaciobacter marinus</name>
    <dbReference type="NCBI Taxonomy" id="505249"/>
    <lineage>
        <taxon>Bacteria</taxon>
        <taxon>Pseudomonadati</taxon>
        <taxon>Campylobacterota</taxon>
        <taxon>Epsilonproteobacteria</taxon>
        <taxon>Campylobacterales</taxon>
        <taxon>Arcobacteraceae</taxon>
        <taxon>Malaciobacter</taxon>
    </lineage>
</organism>
<dbReference type="Proteomes" id="UP000264693">
    <property type="component" value="Chromosome"/>
</dbReference>
<evidence type="ECO:0000313" key="4">
    <source>
        <dbReference type="Proteomes" id="UP000264693"/>
    </source>
</evidence>
<dbReference type="EMBL" id="CP032101">
    <property type="protein sequence ID" value="AXX87162.1"/>
    <property type="molecule type" value="Genomic_DNA"/>
</dbReference>
<proteinExistence type="predicted"/>
<dbReference type="KEGG" id="amar:AMRN_1426"/>
<reference evidence="2" key="2">
    <citation type="submission" date="2017-09" db="EMBL/GenBank/DDBJ databases">
        <authorList>
            <person name="Perez-Cataluna A."/>
            <person name="Figueras M.J."/>
            <person name="Salas-Masso N."/>
        </authorList>
    </citation>
    <scope>NUCLEOTIDE SEQUENCE</scope>
    <source>
        <strain evidence="2">CECT 7727</strain>
    </source>
</reference>
<reference evidence="1 4" key="3">
    <citation type="submission" date="2018-08" db="EMBL/GenBank/DDBJ databases">
        <title>Complete genome of the Arcobacter marinus type strain JCM 15502.</title>
        <authorList>
            <person name="Miller W.G."/>
            <person name="Yee E."/>
            <person name="Huynh S."/>
            <person name="Parker C.T."/>
        </authorList>
    </citation>
    <scope>NUCLEOTIDE SEQUENCE [LARGE SCALE GENOMIC DNA]</scope>
    <source>
        <strain evidence="1 4">JCM 15502</strain>
    </source>
</reference>
<evidence type="ECO:0000313" key="2">
    <source>
        <dbReference type="EMBL" id="PHO14825.1"/>
    </source>
</evidence>